<dbReference type="UniPathway" id="UPA00545">
    <property type="reaction ID" value="UER00823"/>
</dbReference>
<dbReference type="InterPro" id="IPR012334">
    <property type="entry name" value="Pectin_lyas_fold"/>
</dbReference>
<evidence type="ECO:0000256" key="5">
    <source>
        <dbReference type="ARBA" id="ARBA00023085"/>
    </source>
</evidence>
<dbReference type="Proteomes" id="UP000070121">
    <property type="component" value="Unassembled WGS sequence"/>
</dbReference>
<accession>A0A135S7X2</accession>
<dbReference type="Gene3D" id="2.160.20.10">
    <property type="entry name" value="Single-stranded right-handed beta-helix, Pectin lyase-like"/>
    <property type="match status" value="1"/>
</dbReference>
<dbReference type="Pfam" id="PF01095">
    <property type="entry name" value="Pectinesterase"/>
    <property type="match status" value="1"/>
</dbReference>
<comment type="caution">
    <text evidence="7">The sequence shown here is derived from an EMBL/GenBank/DDBJ whole genome shotgun (WGS) entry which is preliminary data.</text>
</comment>
<dbReference type="EMBL" id="JFFI01002489">
    <property type="protein sequence ID" value="KXH31999.1"/>
    <property type="molecule type" value="Genomic_DNA"/>
</dbReference>
<reference evidence="7 8" key="1">
    <citation type="submission" date="2014-02" db="EMBL/GenBank/DDBJ databases">
        <title>The genome sequence of Colletotrichum salicis CBS 607.94.</title>
        <authorList>
            <person name="Baroncelli R."/>
            <person name="Thon M.R."/>
        </authorList>
    </citation>
    <scope>NUCLEOTIDE SEQUENCE [LARGE SCALE GENOMIC DNA]</scope>
    <source>
        <strain evidence="7 8">CBS 607.94</strain>
    </source>
</reference>
<dbReference type="GO" id="GO:0030599">
    <property type="term" value="F:pectinesterase activity"/>
    <property type="evidence" value="ECO:0007669"/>
    <property type="project" value="UniProtKB-EC"/>
</dbReference>
<proteinExistence type="inferred from homology"/>
<keyword evidence="5" id="KW-0063">Aspartyl esterase</keyword>
<evidence type="ECO:0000313" key="8">
    <source>
        <dbReference type="Proteomes" id="UP000070121"/>
    </source>
</evidence>
<dbReference type="PANTHER" id="PTHR31321:SF127">
    <property type="entry name" value="PECTINESTERASE"/>
    <property type="match status" value="1"/>
</dbReference>
<dbReference type="EC" id="3.1.1.11" evidence="3"/>
<dbReference type="InterPro" id="IPR011050">
    <property type="entry name" value="Pectin_lyase_fold/virulence"/>
</dbReference>
<keyword evidence="8" id="KW-1185">Reference proteome</keyword>
<sequence length="424" mass="45634">MWHQTSRLGEAFLRDGLMSLCAVPCTVLHPKVCEHTGNLPDGKVFHIGDAKSLEPALDILRARVQPKRPAFVTRRDMRPYLAAGAGGRLALAGACLVVSKSPGQGQYDSVQKAINALSTRSEASQCVFISRGEYVHNVRIDERMTQLSIFCENVNSDSQAAKSLSDNLVTLKANNTAGGGGSGDEIPALGCYGCQFTGGRRALIARAGHQLYAECLVRGDKDIISGDQATAWFERIHISHSNADPGYVTGIAVPPFALWLIASAVVRQPGRVFPLGLGANGRQSTKDRSIFVFNACSIASGPGAVTKPGRYYLGRRPKGAFAQVVFQKTDMSDAISPKGWAVWRQGDARTEHVVFGEYRNTGPGAKGTSARFSRWLNESITMTSILGKGYDKVGYYDGLFVSRSLVFSPSPLGPSCVLCMTARI</sequence>
<dbReference type="InterPro" id="IPR000070">
    <property type="entry name" value="Pectinesterase_cat"/>
</dbReference>
<dbReference type="GO" id="GO:0045490">
    <property type="term" value="P:pectin catabolic process"/>
    <property type="evidence" value="ECO:0007669"/>
    <property type="project" value="UniProtKB-UniPathway"/>
</dbReference>
<protein>
    <recommendedName>
        <fullName evidence="3">pectinesterase</fullName>
        <ecNumber evidence="3">3.1.1.11</ecNumber>
    </recommendedName>
</protein>
<comment type="similarity">
    <text evidence="2">Belongs to the pectinesterase family.</text>
</comment>
<evidence type="ECO:0000256" key="1">
    <source>
        <dbReference type="ARBA" id="ARBA00005184"/>
    </source>
</evidence>
<dbReference type="OrthoDB" id="2019149at2759"/>
<gene>
    <name evidence="7" type="ORF">CSAL01_11960</name>
</gene>
<dbReference type="SUPFAM" id="SSF51126">
    <property type="entry name" value="Pectin lyase-like"/>
    <property type="match status" value="1"/>
</dbReference>
<feature type="domain" description="Pectinesterase catalytic" evidence="6">
    <location>
        <begin position="266"/>
        <end position="372"/>
    </location>
</feature>
<name>A0A135S7X2_9PEZI</name>
<evidence type="ECO:0000259" key="6">
    <source>
        <dbReference type="Pfam" id="PF01095"/>
    </source>
</evidence>
<evidence type="ECO:0000256" key="3">
    <source>
        <dbReference type="ARBA" id="ARBA00013229"/>
    </source>
</evidence>
<dbReference type="AlphaFoldDB" id="A0A135S7X2"/>
<evidence type="ECO:0000313" key="7">
    <source>
        <dbReference type="EMBL" id="KXH31999.1"/>
    </source>
</evidence>
<dbReference type="PANTHER" id="PTHR31321">
    <property type="entry name" value="ACYL-COA THIOESTER HYDROLASE YBHC-RELATED"/>
    <property type="match status" value="1"/>
</dbReference>
<keyword evidence="4" id="KW-0378">Hydrolase</keyword>
<organism evidence="7 8">
    <name type="scientific">Colletotrichum salicis</name>
    <dbReference type="NCBI Taxonomy" id="1209931"/>
    <lineage>
        <taxon>Eukaryota</taxon>
        <taxon>Fungi</taxon>
        <taxon>Dikarya</taxon>
        <taxon>Ascomycota</taxon>
        <taxon>Pezizomycotina</taxon>
        <taxon>Sordariomycetes</taxon>
        <taxon>Hypocreomycetidae</taxon>
        <taxon>Glomerellales</taxon>
        <taxon>Glomerellaceae</taxon>
        <taxon>Colletotrichum</taxon>
        <taxon>Colletotrichum acutatum species complex</taxon>
    </lineage>
</organism>
<dbReference type="GO" id="GO:0042545">
    <property type="term" value="P:cell wall modification"/>
    <property type="evidence" value="ECO:0007669"/>
    <property type="project" value="InterPro"/>
</dbReference>
<comment type="pathway">
    <text evidence="1">Glycan metabolism; pectin degradation; 2-dehydro-3-deoxy-D-gluconate from pectin: step 1/5.</text>
</comment>
<dbReference type="STRING" id="1209931.A0A135S7X2"/>
<evidence type="ECO:0000256" key="2">
    <source>
        <dbReference type="ARBA" id="ARBA00008891"/>
    </source>
</evidence>
<evidence type="ECO:0000256" key="4">
    <source>
        <dbReference type="ARBA" id="ARBA00022801"/>
    </source>
</evidence>